<organism evidence="2 3">
    <name type="scientific">Habropoda laboriosa</name>
    <dbReference type="NCBI Taxonomy" id="597456"/>
    <lineage>
        <taxon>Eukaryota</taxon>
        <taxon>Metazoa</taxon>
        <taxon>Ecdysozoa</taxon>
        <taxon>Arthropoda</taxon>
        <taxon>Hexapoda</taxon>
        <taxon>Insecta</taxon>
        <taxon>Pterygota</taxon>
        <taxon>Neoptera</taxon>
        <taxon>Endopterygota</taxon>
        <taxon>Hymenoptera</taxon>
        <taxon>Apocrita</taxon>
        <taxon>Aculeata</taxon>
        <taxon>Apoidea</taxon>
        <taxon>Anthophila</taxon>
        <taxon>Apidae</taxon>
        <taxon>Habropoda</taxon>
    </lineage>
</organism>
<evidence type="ECO:0000256" key="1">
    <source>
        <dbReference type="SAM" id="SignalP"/>
    </source>
</evidence>
<protein>
    <submittedName>
        <fullName evidence="2">Uncharacterized protein</fullName>
    </submittedName>
</protein>
<keyword evidence="1" id="KW-0732">Signal</keyword>
<gene>
    <name evidence="2" type="ORF">WH47_00720</name>
</gene>
<proteinExistence type="predicted"/>
<dbReference type="Proteomes" id="UP000053825">
    <property type="component" value="Unassembled WGS sequence"/>
</dbReference>
<evidence type="ECO:0000313" key="3">
    <source>
        <dbReference type="Proteomes" id="UP000053825"/>
    </source>
</evidence>
<feature type="signal peptide" evidence="1">
    <location>
        <begin position="1"/>
        <end position="23"/>
    </location>
</feature>
<feature type="chain" id="PRO_5005574871" evidence="1">
    <location>
        <begin position="24"/>
        <end position="71"/>
    </location>
</feature>
<reference evidence="2 3" key="1">
    <citation type="submission" date="2015-07" db="EMBL/GenBank/DDBJ databases">
        <title>The genome of Habropoda laboriosa.</title>
        <authorList>
            <person name="Pan H."/>
            <person name="Kapheim K."/>
        </authorList>
    </citation>
    <scope>NUCLEOTIDE SEQUENCE [LARGE SCALE GENOMIC DNA]</scope>
    <source>
        <strain evidence="2">0110345459</strain>
    </source>
</reference>
<keyword evidence="3" id="KW-1185">Reference proteome</keyword>
<dbReference type="EMBL" id="KQ414688">
    <property type="protein sequence ID" value="KOC63652.1"/>
    <property type="molecule type" value="Genomic_DNA"/>
</dbReference>
<name>A0A0L7QYK1_9HYME</name>
<feature type="non-terminal residue" evidence="2">
    <location>
        <position position="1"/>
    </location>
</feature>
<sequence length="71" mass="7747">RRNMKFLLSLVFIAATLCAVITAKDEYIQLPGKSCTDAPDCPDDRPCVMASPRKNCDSCVTELVPTCGKKP</sequence>
<accession>A0A0L7QYK1</accession>
<dbReference type="OrthoDB" id="7692976at2759"/>
<dbReference type="AlphaFoldDB" id="A0A0L7QYK1"/>
<evidence type="ECO:0000313" key="2">
    <source>
        <dbReference type="EMBL" id="KOC63652.1"/>
    </source>
</evidence>